<keyword evidence="2" id="KW-1185">Reference proteome</keyword>
<dbReference type="GeneID" id="66081566"/>
<proteinExistence type="predicted"/>
<reference evidence="1" key="1">
    <citation type="journal article" date="2021" name="Genome Biol. Evol.">
        <title>The assembled and annotated genome of the fairy-ring fungus Marasmius oreades.</title>
        <authorList>
            <person name="Hiltunen M."/>
            <person name="Ament-Velasquez S.L."/>
            <person name="Johannesson H."/>
        </authorList>
    </citation>
    <scope>NUCLEOTIDE SEQUENCE</scope>
    <source>
        <strain evidence="1">03SP1</strain>
    </source>
</reference>
<dbReference type="RefSeq" id="XP_043004975.1">
    <property type="nucleotide sequence ID" value="XM_043157607.1"/>
</dbReference>
<dbReference type="OrthoDB" id="1149618at2759"/>
<dbReference type="EMBL" id="CM032188">
    <property type="protein sequence ID" value="KAG7088504.1"/>
    <property type="molecule type" value="Genomic_DNA"/>
</dbReference>
<evidence type="ECO:0000313" key="1">
    <source>
        <dbReference type="EMBL" id="KAG7088504.1"/>
    </source>
</evidence>
<evidence type="ECO:0000313" key="2">
    <source>
        <dbReference type="Proteomes" id="UP001049176"/>
    </source>
</evidence>
<name>A0A9P7UQU6_9AGAR</name>
<dbReference type="AlphaFoldDB" id="A0A9P7UQU6"/>
<accession>A0A9P7UQU6</accession>
<gene>
    <name evidence="1" type="ORF">E1B28_012491</name>
</gene>
<comment type="caution">
    <text evidence="1">The sequence shown here is derived from an EMBL/GenBank/DDBJ whole genome shotgun (WGS) entry which is preliminary data.</text>
</comment>
<organism evidence="1 2">
    <name type="scientific">Marasmius oreades</name>
    <name type="common">fairy-ring Marasmius</name>
    <dbReference type="NCBI Taxonomy" id="181124"/>
    <lineage>
        <taxon>Eukaryota</taxon>
        <taxon>Fungi</taxon>
        <taxon>Dikarya</taxon>
        <taxon>Basidiomycota</taxon>
        <taxon>Agaricomycotina</taxon>
        <taxon>Agaricomycetes</taxon>
        <taxon>Agaricomycetidae</taxon>
        <taxon>Agaricales</taxon>
        <taxon>Marasmiineae</taxon>
        <taxon>Marasmiaceae</taxon>
        <taxon>Marasmius</taxon>
    </lineage>
</organism>
<dbReference type="Proteomes" id="UP001049176">
    <property type="component" value="Chromosome 8"/>
</dbReference>
<sequence length="132" mass="14363">MSGEVKEYRPNDSPNDLSSTQLALALSTLAVKSSNHAITPLVLGGDRAPPILSLSALDIGPDGIFSFPNNVSRIEALNATLEPEKYGLDFWESLEGQLISTLVQLHWDSPTVISGYTETGLSRMDTQRMVQF</sequence>
<protein>
    <submittedName>
        <fullName evidence="1">Uncharacterized protein</fullName>
    </submittedName>
</protein>
<dbReference type="KEGG" id="more:E1B28_012491"/>